<sequence>MNSFPARLIAIALPLASSLGCGLQEPEKKELPVDISFEARVGARPFACGNTYTGLGTTATTFEPMDFRVFLHEVRLVSEDGTEVPVALTDDGVWQKDGALLLDFADKSGQCTNGTAATRTHLVGTVPEGNYRGLRFTLGLPEALNHRNPTLAPAPFNDTTLFWGWRYGYVFLRVDGRTTGLRSGYVMHLGSMDCPPAEPGQPYGGCTLPSRPEISLEGFVLDQSRVVLDLANLLADANLDVDANVPNTSIGCMSQKEDPDCAPVFNRLGLPFHDPSEAVAVQTFIRLE</sequence>
<reference evidence="2 3" key="1">
    <citation type="submission" date="2017-06" db="EMBL/GenBank/DDBJ databases">
        <title>Sequencing and comparative analysis of myxobacterial genomes.</title>
        <authorList>
            <person name="Rupp O."/>
            <person name="Goesmann A."/>
            <person name="Sogaard-Andersen L."/>
        </authorList>
    </citation>
    <scope>NUCLEOTIDE SEQUENCE [LARGE SCALE GENOMIC DNA]</scope>
    <source>
        <strain evidence="2 3">DSM 52655</strain>
    </source>
</reference>
<dbReference type="PROSITE" id="PS51257">
    <property type="entry name" value="PROKAR_LIPOPROTEIN"/>
    <property type="match status" value="1"/>
</dbReference>
<dbReference type="Pfam" id="PF20243">
    <property type="entry name" value="MbnP"/>
    <property type="match status" value="1"/>
</dbReference>
<organism evidence="2 3">
    <name type="scientific">Cystobacter fuscus</name>
    <dbReference type="NCBI Taxonomy" id="43"/>
    <lineage>
        <taxon>Bacteria</taxon>
        <taxon>Pseudomonadati</taxon>
        <taxon>Myxococcota</taxon>
        <taxon>Myxococcia</taxon>
        <taxon>Myxococcales</taxon>
        <taxon>Cystobacterineae</taxon>
        <taxon>Archangiaceae</taxon>
        <taxon>Cystobacter</taxon>
    </lineage>
</organism>
<evidence type="ECO:0000259" key="1">
    <source>
        <dbReference type="Pfam" id="PF20243"/>
    </source>
</evidence>
<feature type="domain" description="Copper-binding protein MbnP-like" evidence="1">
    <location>
        <begin position="32"/>
        <end position="253"/>
    </location>
</feature>
<dbReference type="Proteomes" id="UP000217257">
    <property type="component" value="Chromosome"/>
</dbReference>
<gene>
    <name evidence="2" type="ORF">CYFUS_008826</name>
</gene>
<dbReference type="EMBL" id="CP022098">
    <property type="protein sequence ID" value="ATB43346.1"/>
    <property type="molecule type" value="Genomic_DNA"/>
</dbReference>
<dbReference type="InterPro" id="IPR046863">
    <property type="entry name" value="MbnP-like_dom"/>
</dbReference>
<dbReference type="RefSeq" id="WP_095990776.1">
    <property type="nucleotide sequence ID" value="NZ_CP022098.1"/>
</dbReference>
<dbReference type="NCBIfam" id="TIGR04052">
    <property type="entry name" value="MbnP_like_WxW"/>
    <property type="match status" value="1"/>
</dbReference>
<evidence type="ECO:0000313" key="3">
    <source>
        <dbReference type="Proteomes" id="UP000217257"/>
    </source>
</evidence>
<protein>
    <recommendedName>
        <fullName evidence="1">Copper-binding protein MbnP-like domain-containing protein</fullName>
    </recommendedName>
</protein>
<dbReference type="KEGG" id="cfus:CYFUS_008826"/>
<dbReference type="AlphaFoldDB" id="A0A250JJQ2"/>
<dbReference type="InterPro" id="IPR023977">
    <property type="entry name" value="MbnP-like"/>
</dbReference>
<accession>A0A250JJQ2</accession>
<evidence type="ECO:0000313" key="2">
    <source>
        <dbReference type="EMBL" id="ATB43346.1"/>
    </source>
</evidence>
<proteinExistence type="predicted"/>
<name>A0A250JJQ2_9BACT</name>